<dbReference type="SUPFAM" id="SSF53850">
    <property type="entry name" value="Periplasmic binding protein-like II"/>
    <property type="match status" value="1"/>
</dbReference>
<dbReference type="AlphaFoldDB" id="A0A9D9NDM6"/>
<keyword evidence="5" id="KW-0472">Membrane</keyword>
<protein>
    <submittedName>
        <fullName evidence="9">Sugar ABC transporter substrate-binding protein</fullName>
    </submittedName>
</protein>
<evidence type="ECO:0000256" key="6">
    <source>
        <dbReference type="ARBA" id="ARBA00023139"/>
    </source>
</evidence>
<comment type="similarity">
    <text evidence="2">Belongs to the bacterial solute-binding protein 1 family.</text>
</comment>
<dbReference type="CDD" id="cd13585">
    <property type="entry name" value="PBP2_TMBP_like"/>
    <property type="match status" value="1"/>
</dbReference>
<keyword evidence="6" id="KW-0564">Palmitate</keyword>
<dbReference type="EMBL" id="JADIMF010000115">
    <property type="protein sequence ID" value="MBO8469548.1"/>
    <property type="molecule type" value="Genomic_DNA"/>
</dbReference>
<sequence length="433" mass="47808">MKKAVVVLALLLSMAMLVAGGSKESGPVTLEFWYENAGPARTPYIEELISRFEAENPDIKVHLVALANSEAKQKYDVAVASKETPDVAGFQCQWLSGYIMNGALCPLDDYLASWDEYEDQSPTIINGIRAIASDNKLYMMPNSYNYGPMYWARADWYAEKGLKAPETWDEFFSNIEATTDPANGTYGYSIRGGAGGPDELTYLMYAYSGIDYPFTEDGKSTINDPKHVEIIQRIVDLYGVCTPQSDITNAYKELVAAFDSGTVGCIQHNLGSYGEHSQALEQDQFFAFVAPLADNGKRVASFASNAVGFGMFNNSKHKEEAFRFISFMCSAESQSYFNQISGQLPISQIAANEDWVQERQHLAVVVDAVNGETTVSFPFPYYLPDYAAINSSVAQPAFQAVLAGQMTVEDFLDQWADALTAAYAEYNEYVVGK</sequence>
<evidence type="ECO:0000256" key="7">
    <source>
        <dbReference type="ARBA" id="ARBA00023288"/>
    </source>
</evidence>
<reference evidence="9" key="2">
    <citation type="journal article" date="2021" name="PeerJ">
        <title>Extensive microbial diversity within the chicken gut microbiome revealed by metagenomics and culture.</title>
        <authorList>
            <person name="Gilroy R."/>
            <person name="Ravi A."/>
            <person name="Getino M."/>
            <person name="Pursley I."/>
            <person name="Horton D.L."/>
            <person name="Alikhan N.F."/>
            <person name="Baker D."/>
            <person name="Gharbi K."/>
            <person name="Hall N."/>
            <person name="Watson M."/>
            <person name="Adriaenssens E.M."/>
            <person name="Foster-Nyarko E."/>
            <person name="Jarju S."/>
            <person name="Secka A."/>
            <person name="Antonio M."/>
            <person name="Oren A."/>
            <person name="Chaudhuri R.R."/>
            <person name="La Ragione R."/>
            <person name="Hildebrand F."/>
            <person name="Pallen M.J."/>
        </authorList>
    </citation>
    <scope>NUCLEOTIDE SEQUENCE</scope>
    <source>
        <strain evidence="9">14700</strain>
    </source>
</reference>
<dbReference type="InterPro" id="IPR006059">
    <property type="entry name" value="SBP"/>
</dbReference>
<dbReference type="PANTHER" id="PTHR43649:SF33">
    <property type="entry name" value="POLYGALACTURONAN_RHAMNOGALACTURONAN-BINDING PROTEIN YTCQ"/>
    <property type="match status" value="1"/>
</dbReference>
<accession>A0A9D9NDM6</accession>
<feature type="chain" id="PRO_5038461498" evidence="8">
    <location>
        <begin position="20"/>
        <end position="433"/>
    </location>
</feature>
<evidence type="ECO:0000256" key="5">
    <source>
        <dbReference type="ARBA" id="ARBA00023136"/>
    </source>
</evidence>
<evidence type="ECO:0000256" key="8">
    <source>
        <dbReference type="SAM" id="SignalP"/>
    </source>
</evidence>
<name>A0A9D9NDM6_9SPIO</name>
<dbReference type="Pfam" id="PF01547">
    <property type="entry name" value="SBP_bac_1"/>
    <property type="match status" value="1"/>
</dbReference>
<dbReference type="GO" id="GO:0042597">
    <property type="term" value="C:periplasmic space"/>
    <property type="evidence" value="ECO:0007669"/>
    <property type="project" value="UniProtKB-SubCell"/>
</dbReference>
<feature type="signal peptide" evidence="8">
    <location>
        <begin position="1"/>
        <end position="19"/>
    </location>
</feature>
<evidence type="ECO:0000256" key="2">
    <source>
        <dbReference type="ARBA" id="ARBA00008520"/>
    </source>
</evidence>
<evidence type="ECO:0000256" key="4">
    <source>
        <dbReference type="ARBA" id="ARBA00022729"/>
    </source>
</evidence>
<keyword evidence="4 8" id="KW-0732">Signal</keyword>
<evidence type="ECO:0000313" key="10">
    <source>
        <dbReference type="Proteomes" id="UP000810292"/>
    </source>
</evidence>
<dbReference type="Gene3D" id="3.40.190.10">
    <property type="entry name" value="Periplasmic binding protein-like II"/>
    <property type="match status" value="1"/>
</dbReference>
<comment type="caution">
    <text evidence="9">The sequence shown here is derived from an EMBL/GenBank/DDBJ whole genome shotgun (WGS) entry which is preliminary data.</text>
</comment>
<comment type="subcellular location">
    <subcellularLocation>
        <location evidence="1">Periplasm</location>
    </subcellularLocation>
</comment>
<dbReference type="InterPro" id="IPR050490">
    <property type="entry name" value="Bact_solute-bd_prot1"/>
</dbReference>
<evidence type="ECO:0000256" key="1">
    <source>
        <dbReference type="ARBA" id="ARBA00004418"/>
    </source>
</evidence>
<proteinExistence type="inferred from homology"/>
<evidence type="ECO:0000313" key="9">
    <source>
        <dbReference type="EMBL" id="MBO8469548.1"/>
    </source>
</evidence>
<dbReference type="PANTHER" id="PTHR43649">
    <property type="entry name" value="ARABINOSE-BINDING PROTEIN-RELATED"/>
    <property type="match status" value="1"/>
</dbReference>
<keyword evidence="7" id="KW-0449">Lipoprotein</keyword>
<gene>
    <name evidence="9" type="ORF">IAA72_07175</name>
</gene>
<keyword evidence="3" id="KW-1003">Cell membrane</keyword>
<reference evidence="9" key="1">
    <citation type="submission" date="2020-10" db="EMBL/GenBank/DDBJ databases">
        <authorList>
            <person name="Gilroy R."/>
        </authorList>
    </citation>
    <scope>NUCLEOTIDE SEQUENCE</scope>
    <source>
        <strain evidence="9">14700</strain>
    </source>
</reference>
<dbReference type="Proteomes" id="UP000810292">
    <property type="component" value="Unassembled WGS sequence"/>
</dbReference>
<evidence type="ECO:0000256" key="3">
    <source>
        <dbReference type="ARBA" id="ARBA00022475"/>
    </source>
</evidence>
<organism evidence="9 10">
    <name type="scientific">Candidatus Ornithospirochaeta stercoravium</name>
    <dbReference type="NCBI Taxonomy" id="2840897"/>
    <lineage>
        <taxon>Bacteria</taxon>
        <taxon>Pseudomonadati</taxon>
        <taxon>Spirochaetota</taxon>
        <taxon>Spirochaetia</taxon>
        <taxon>Spirochaetales</taxon>
        <taxon>Spirochaetaceae</taxon>
        <taxon>Spirochaetaceae incertae sedis</taxon>
        <taxon>Candidatus Ornithospirochaeta</taxon>
    </lineage>
</organism>